<name>A0A9J5ZSX2_SOLCO</name>
<dbReference type="Proteomes" id="UP000824120">
    <property type="component" value="Chromosome 3"/>
</dbReference>
<dbReference type="AlphaFoldDB" id="A0A9J5ZSX2"/>
<evidence type="ECO:0000313" key="2">
    <source>
        <dbReference type="Proteomes" id="UP000824120"/>
    </source>
</evidence>
<sequence length="126" mass="14720">MSLHSNGYEDLSLKISKDESFDVVSRDHRLTPRSALCIVVFWIIGQHRFSTLEQKARISQFGDSPNGFSDSQIFISLFFQLPLFLFAKYCPCFPSNSKYLKIKVFHQILRQNMHLRTLILSRHNPK</sequence>
<gene>
    <name evidence="1" type="ORF">H5410_014927</name>
</gene>
<dbReference type="EMBL" id="JACXVP010000003">
    <property type="protein sequence ID" value="KAG5615103.1"/>
    <property type="molecule type" value="Genomic_DNA"/>
</dbReference>
<accession>A0A9J5ZSX2</accession>
<evidence type="ECO:0000313" key="1">
    <source>
        <dbReference type="EMBL" id="KAG5615103.1"/>
    </source>
</evidence>
<organism evidence="1 2">
    <name type="scientific">Solanum commersonii</name>
    <name type="common">Commerson's wild potato</name>
    <name type="synonym">Commerson's nightshade</name>
    <dbReference type="NCBI Taxonomy" id="4109"/>
    <lineage>
        <taxon>Eukaryota</taxon>
        <taxon>Viridiplantae</taxon>
        <taxon>Streptophyta</taxon>
        <taxon>Embryophyta</taxon>
        <taxon>Tracheophyta</taxon>
        <taxon>Spermatophyta</taxon>
        <taxon>Magnoliopsida</taxon>
        <taxon>eudicotyledons</taxon>
        <taxon>Gunneridae</taxon>
        <taxon>Pentapetalae</taxon>
        <taxon>asterids</taxon>
        <taxon>lamiids</taxon>
        <taxon>Solanales</taxon>
        <taxon>Solanaceae</taxon>
        <taxon>Solanoideae</taxon>
        <taxon>Solaneae</taxon>
        <taxon>Solanum</taxon>
    </lineage>
</organism>
<protein>
    <submittedName>
        <fullName evidence="1">Uncharacterized protein</fullName>
    </submittedName>
</protein>
<comment type="caution">
    <text evidence="1">The sequence shown here is derived from an EMBL/GenBank/DDBJ whole genome shotgun (WGS) entry which is preliminary data.</text>
</comment>
<reference evidence="1 2" key="1">
    <citation type="submission" date="2020-09" db="EMBL/GenBank/DDBJ databases">
        <title>De no assembly of potato wild relative species, Solanum commersonii.</title>
        <authorList>
            <person name="Cho K."/>
        </authorList>
    </citation>
    <scope>NUCLEOTIDE SEQUENCE [LARGE SCALE GENOMIC DNA]</scope>
    <source>
        <strain evidence="1">LZ3.2</strain>
        <tissue evidence="1">Leaf</tissue>
    </source>
</reference>
<proteinExistence type="predicted"/>
<keyword evidence="2" id="KW-1185">Reference proteome</keyword>